<gene>
    <name evidence="1" type="ORF">PILCRDRAFT_101488</name>
</gene>
<dbReference type="EMBL" id="KN832970">
    <property type="protein sequence ID" value="KIM91861.1"/>
    <property type="molecule type" value="Genomic_DNA"/>
</dbReference>
<dbReference type="InParanoid" id="A0A0C3GMW3"/>
<dbReference type="Proteomes" id="UP000054166">
    <property type="component" value="Unassembled WGS sequence"/>
</dbReference>
<evidence type="ECO:0000313" key="1">
    <source>
        <dbReference type="EMBL" id="KIM91861.1"/>
    </source>
</evidence>
<reference evidence="2" key="2">
    <citation type="submission" date="2015-01" db="EMBL/GenBank/DDBJ databases">
        <title>Evolutionary Origins and Diversification of the Mycorrhizal Mutualists.</title>
        <authorList>
            <consortium name="DOE Joint Genome Institute"/>
            <consortium name="Mycorrhizal Genomics Consortium"/>
            <person name="Kohler A."/>
            <person name="Kuo A."/>
            <person name="Nagy L.G."/>
            <person name="Floudas D."/>
            <person name="Copeland A."/>
            <person name="Barry K.W."/>
            <person name="Cichocki N."/>
            <person name="Veneault-Fourrey C."/>
            <person name="LaButti K."/>
            <person name="Lindquist E.A."/>
            <person name="Lipzen A."/>
            <person name="Lundell T."/>
            <person name="Morin E."/>
            <person name="Murat C."/>
            <person name="Riley R."/>
            <person name="Ohm R."/>
            <person name="Sun H."/>
            <person name="Tunlid A."/>
            <person name="Henrissat B."/>
            <person name="Grigoriev I.V."/>
            <person name="Hibbett D.S."/>
            <person name="Martin F."/>
        </authorList>
    </citation>
    <scope>NUCLEOTIDE SEQUENCE [LARGE SCALE GENOMIC DNA]</scope>
    <source>
        <strain evidence="2">F 1598</strain>
    </source>
</reference>
<name>A0A0C3GMW3_PILCF</name>
<accession>A0A0C3GMW3</accession>
<dbReference type="AlphaFoldDB" id="A0A0C3GMW3"/>
<protein>
    <submittedName>
        <fullName evidence="1">Uncharacterized protein</fullName>
    </submittedName>
</protein>
<keyword evidence="2" id="KW-1185">Reference proteome</keyword>
<evidence type="ECO:0000313" key="2">
    <source>
        <dbReference type="Proteomes" id="UP000054166"/>
    </source>
</evidence>
<reference evidence="1 2" key="1">
    <citation type="submission" date="2014-04" db="EMBL/GenBank/DDBJ databases">
        <authorList>
            <consortium name="DOE Joint Genome Institute"/>
            <person name="Kuo A."/>
            <person name="Tarkka M."/>
            <person name="Buscot F."/>
            <person name="Kohler A."/>
            <person name="Nagy L.G."/>
            <person name="Floudas D."/>
            <person name="Copeland A."/>
            <person name="Barry K.W."/>
            <person name="Cichocki N."/>
            <person name="Veneault-Fourrey C."/>
            <person name="LaButti K."/>
            <person name="Lindquist E.A."/>
            <person name="Lipzen A."/>
            <person name="Lundell T."/>
            <person name="Morin E."/>
            <person name="Murat C."/>
            <person name="Sun H."/>
            <person name="Tunlid A."/>
            <person name="Henrissat B."/>
            <person name="Grigoriev I.V."/>
            <person name="Hibbett D.S."/>
            <person name="Martin F."/>
            <person name="Nordberg H.P."/>
            <person name="Cantor M.N."/>
            <person name="Hua S.X."/>
        </authorList>
    </citation>
    <scope>NUCLEOTIDE SEQUENCE [LARGE SCALE GENOMIC DNA]</scope>
    <source>
        <strain evidence="1 2">F 1598</strain>
    </source>
</reference>
<dbReference type="HOGENOM" id="CLU_2171969_0_0_1"/>
<sequence>MPDPIICLIWNGAMDDSLLSRVRRNSSEILHVLLGSSRQENGVQVLRKFFQKLHEALTHNATSACTLLFTAFPGMTLIRSVSPVLEPGELQLTSAKLPTSTGPEIICPEV</sequence>
<organism evidence="1 2">
    <name type="scientific">Piloderma croceum (strain F 1598)</name>
    <dbReference type="NCBI Taxonomy" id="765440"/>
    <lineage>
        <taxon>Eukaryota</taxon>
        <taxon>Fungi</taxon>
        <taxon>Dikarya</taxon>
        <taxon>Basidiomycota</taxon>
        <taxon>Agaricomycotina</taxon>
        <taxon>Agaricomycetes</taxon>
        <taxon>Agaricomycetidae</taxon>
        <taxon>Atheliales</taxon>
        <taxon>Atheliaceae</taxon>
        <taxon>Piloderma</taxon>
    </lineage>
</organism>
<proteinExistence type="predicted"/>